<gene>
    <name evidence="1" type="ORF">SAMN05443638_11644</name>
</gene>
<name>A0A1M4X7Q5_9CLOT</name>
<dbReference type="STRING" id="1533.SAMN05443638_11644"/>
<dbReference type="Proteomes" id="UP000184035">
    <property type="component" value="Unassembled WGS sequence"/>
</dbReference>
<dbReference type="InterPro" id="IPR023378">
    <property type="entry name" value="YheA/YmcA-like_dom_sf"/>
</dbReference>
<evidence type="ECO:0000313" key="2">
    <source>
        <dbReference type="Proteomes" id="UP000184035"/>
    </source>
</evidence>
<dbReference type="InterPro" id="IPR010368">
    <property type="entry name" value="Com_YlbF"/>
</dbReference>
<dbReference type="SUPFAM" id="SSF158622">
    <property type="entry name" value="YheA/YmcA-like"/>
    <property type="match status" value="1"/>
</dbReference>
<organism evidence="1 2">
    <name type="scientific">Clostridium fallax</name>
    <dbReference type="NCBI Taxonomy" id="1533"/>
    <lineage>
        <taxon>Bacteria</taxon>
        <taxon>Bacillati</taxon>
        <taxon>Bacillota</taxon>
        <taxon>Clostridia</taxon>
        <taxon>Eubacteriales</taxon>
        <taxon>Clostridiaceae</taxon>
        <taxon>Clostridium</taxon>
    </lineage>
</organism>
<dbReference type="AlphaFoldDB" id="A0A1M4X7Q5"/>
<dbReference type="Gene3D" id="1.20.1500.10">
    <property type="entry name" value="YheA/YmcA-like"/>
    <property type="match status" value="1"/>
</dbReference>
<sequence length="116" mass="13277">MNIYDKAHEFAEELKNLKEVVDYRVATENINNKEENKKIVEDFRKVQIEAYSEQMSKGVISEETKQKMQNLGAVAMTNPDVANYLQSEARFAVIWEDLLKILNDAIGVNVIAPESK</sequence>
<dbReference type="EMBL" id="FQVM01000016">
    <property type="protein sequence ID" value="SHE89524.1"/>
    <property type="molecule type" value="Genomic_DNA"/>
</dbReference>
<reference evidence="1 2" key="1">
    <citation type="submission" date="2016-11" db="EMBL/GenBank/DDBJ databases">
        <authorList>
            <person name="Jaros S."/>
            <person name="Januszkiewicz K."/>
            <person name="Wedrychowicz H."/>
        </authorList>
    </citation>
    <scope>NUCLEOTIDE SEQUENCE [LARGE SCALE GENOMIC DNA]</scope>
    <source>
        <strain evidence="1 2">DSM 2631</strain>
    </source>
</reference>
<evidence type="ECO:0000313" key="1">
    <source>
        <dbReference type="EMBL" id="SHE89524.1"/>
    </source>
</evidence>
<dbReference type="Pfam" id="PF06133">
    <property type="entry name" value="Com_YlbF"/>
    <property type="match status" value="1"/>
</dbReference>
<proteinExistence type="predicted"/>
<protein>
    <submittedName>
        <fullName evidence="1">Cell fate regulator YlbF, YheA/YmcA/DUF963 family (Controls sporulation, competence, biofilm development)</fullName>
    </submittedName>
</protein>
<dbReference type="OrthoDB" id="9811402at2"/>
<keyword evidence="2" id="KW-1185">Reference proteome</keyword>
<accession>A0A1M4X7Q5</accession>
<dbReference type="RefSeq" id="WP_072896420.1">
    <property type="nucleotide sequence ID" value="NZ_FQVM01000016.1"/>
</dbReference>